<gene>
    <name evidence="2" type="ORF">rCG_51894</name>
</gene>
<evidence type="ECO:0000313" key="3">
    <source>
        <dbReference type="Proteomes" id="UP000234681"/>
    </source>
</evidence>
<dbReference type="AlphaFoldDB" id="A6K3E5"/>
<name>A6K3E5_RAT</name>
<proteinExistence type="predicted"/>
<evidence type="ECO:0000256" key="1">
    <source>
        <dbReference type="SAM" id="MobiDB-lite"/>
    </source>
</evidence>
<protein>
    <submittedName>
        <fullName evidence="2">RCG51894</fullName>
    </submittedName>
</protein>
<sequence length="77" mass="8989">MRHRSMLGLPLFWGLYMDHLCELYQSMTSSELLFPSWFSEGKHGLWQRKKESYRSLIGPGQEESQRSKEGLLCSPPV</sequence>
<accession>A6K3E5</accession>
<dbReference type="Proteomes" id="UP000234681">
    <property type="component" value="Chromosome 2"/>
</dbReference>
<feature type="region of interest" description="Disordered" evidence="1">
    <location>
        <begin position="58"/>
        <end position="77"/>
    </location>
</feature>
<dbReference type="EMBL" id="CH474015">
    <property type="protein sequence ID" value="EDL85555.1"/>
    <property type="molecule type" value="Genomic_DNA"/>
</dbReference>
<reference evidence="2 3" key="1">
    <citation type="submission" date="2005-09" db="EMBL/GenBank/DDBJ databases">
        <authorList>
            <person name="Mural R.J."/>
            <person name="Li P.W."/>
            <person name="Adams M.D."/>
            <person name="Amanatides P.G."/>
            <person name="Baden-Tillson H."/>
            <person name="Barnstead M."/>
            <person name="Chin S.H."/>
            <person name="Dew I."/>
            <person name="Evans C.A."/>
            <person name="Ferriera S."/>
            <person name="Flanigan M."/>
            <person name="Fosler C."/>
            <person name="Glodek A."/>
            <person name="Gu Z."/>
            <person name="Holt R.A."/>
            <person name="Jennings D."/>
            <person name="Kraft C.L."/>
            <person name="Lu F."/>
            <person name="Nguyen T."/>
            <person name="Nusskern D.R."/>
            <person name="Pfannkoch C.M."/>
            <person name="Sitter C."/>
            <person name="Sutton G.G."/>
            <person name="Venter J.C."/>
            <person name="Wang Z."/>
            <person name="Woodage T."/>
            <person name="Zheng X.H."/>
            <person name="Zhong F."/>
        </authorList>
    </citation>
    <scope>NUCLEOTIDE SEQUENCE [LARGE SCALE GENOMIC DNA]</scope>
    <source>
        <strain>BN</strain>
        <strain evidence="3">Sprague-Dawley</strain>
    </source>
</reference>
<evidence type="ECO:0000313" key="2">
    <source>
        <dbReference type="EMBL" id="EDL85555.1"/>
    </source>
</evidence>
<organism evidence="2 3">
    <name type="scientific">Rattus norvegicus</name>
    <name type="common">Rat</name>
    <dbReference type="NCBI Taxonomy" id="10116"/>
    <lineage>
        <taxon>Eukaryota</taxon>
        <taxon>Metazoa</taxon>
        <taxon>Chordata</taxon>
        <taxon>Craniata</taxon>
        <taxon>Vertebrata</taxon>
        <taxon>Euteleostomi</taxon>
        <taxon>Mammalia</taxon>
        <taxon>Eutheria</taxon>
        <taxon>Euarchontoglires</taxon>
        <taxon>Glires</taxon>
        <taxon>Rodentia</taxon>
        <taxon>Myomorpha</taxon>
        <taxon>Muroidea</taxon>
        <taxon>Muridae</taxon>
        <taxon>Murinae</taxon>
        <taxon>Rattus</taxon>
    </lineage>
</organism>